<organism evidence="2 3">
    <name type="scientific">Stagnihabitans tardus</name>
    <dbReference type="NCBI Taxonomy" id="2699202"/>
    <lineage>
        <taxon>Bacteria</taxon>
        <taxon>Pseudomonadati</taxon>
        <taxon>Pseudomonadota</taxon>
        <taxon>Alphaproteobacteria</taxon>
        <taxon>Rhodobacterales</taxon>
        <taxon>Paracoccaceae</taxon>
        <taxon>Stagnihabitans</taxon>
    </lineage>
</organism>
<sequence>MLRFDHIAIAAENLEAGVAWVEAQLGVKLTGGGKHPAFGTHNRLLGLGDLYLEVIAVDPEAPPPGRPRWFDLDRFQGAPRITNWVVESDDLSADLARAPGGTGVPMALSRGEYRWRMAVPEDGCLPHDGAFPALIQWDGPHPALALPDMGVRLQRLVIGHPEAEALRAGLHLADDRVEIALAPEKRLTAVFDTPFGQRSLG</sequence>
<protein>
    <submittedName>
        <fullName evidence="2">VOC family protein</fullName>
    </submittedName>
</protein>
<evidence type="ECO:0000313" key="3">
    <source>
        <dbReference type="Proteomes" id="UP001193501"/>
    </source>
</evidence>
<dbReference type="InterPro" id="IPR025870">
    <property type="entry name" value="Glyoxalase-like_dom"/>
</dbReference>
<dbReference type="EMBL" id="JAABNR010000001">
    <property type="protein sequence ID" value="NBZ86298.1"/>
    <property type="molecule type" value="Genomic_DNA"/>
</dbReference>
<dbReference type="Pfam" id="PF13468">
    <property type="entry name" value="Glyoxalase_3"/>
    <property type="match status" value="1"/>
</dbReference>
<evidence type="ECO:0000259" key="1">
    <source>
        <dbReference type="Pfam" id="PF13468"/>
    </source>
</evidence>
<gene>
    <name evidence="2" type="ORF">GV832_01790</name>
</gene>
<dbReference type="SUPFAM" id="SSF54593">
    <property type="entry name" value="Glyoxalase/Bleomycin resistance protein/Dihydroxybiphenyl dioxygenase"/>
    <property type="match status" value="1"/>
</dbReference>
<feature type="domain" description="Glyoxalase-like" evidence="1">
    <location>
        <begin position="4"/>
        <end position="170"/>
    </location>
</feature>
<dbReference type="InterPro" id="IPR029068">
    <property type="entry name" value="Glyas_Bleomycin-R_OHBP_Dase"/>
</dbReference>
<dbReference type="AlphaFoldDB" id="A0AAE5BUM9"/>
<proteinExistence type="predicted"/>
<comment type="caution">
    <text evidence="2">The sequence shown here is derived from an EMBL/GenBank/DDBJ whole genome shotgun (WGS) entry which is preliminary data.</text>
</comment>
<name>A0AAE5BUM9_9RHOB</name>
<reference evidence="2" key="1">
    <citation type="submission" date="2020-01" db="EMBL/GenBank/DDBJ databases">
        <authorList>
            <person name="Chen W.-M."/>
        </authorList>
    </citation>
    <scope>NUCLEOTIDE SEQUENCE</scope>
    <source>
        <strain evidence="2">CYK-10</strain>
    </source>
</reference>
<dbReference type="Gene3D" id="3.10.180.10">
    <property type="entry name" value="2,3-Dihydroxybiphenyl 1,2-Dioxygenase, domain 1"/>
    <property type="match status" value="1"/>
</dbReference>
<dbReference type="RefSeq" id="WP_168773088.1">
    <property type="nucleotide sequence ID" value="NZ_JAABNR010000001.1"/>
</dbReference>
<accession>A0AAE5BUM9</accession>
<keyword evidence="3" id="KW-1185">Reference proteome</keyword>
<dbReference type="Proteomes" id="UP001193501">
    <property type="component" value="Unassembled WGS sequence"/>
</dbReference>
<evidence type="ECO:0000313" key="2">
    <source>
        <dbReference type="EMBL" id="NBZ86298.1"/>
    </source>
</evidence>